<proteinExistence type="predicted"/>
<reference evidence="2" key="2">
    <citation type="submission" date="2011-02" db="EMBL/GenBank/DDBJ databases">
        <authorList>
            <person name="MacLean D."/>
        </authorList>
    </citation>
    <scope>NUCLEOTIDE SEQUENCE</scope>
</reference>
<name>F0WR19_9STRA</name>
<evidence type="ECO:0000313" key="2">
    <source>
        <dbReference type="EMBL" id="CCA23779.1"/>
    </source>
</evidence>
<feature type="region of interest" description="Disordered" evidence="1">
    <location>
        <begin position="144"/>
        <end position="174"/>
    </location>
</feature>
<dbReference type="HOGENOM" id="CLU_1024582_0_0_1"/>
<evidence type="ECO:0000256" key="1">
    <source>
        <dbReference type="SAM" id="MobiDB-lite"/>
    </source>
</evidence>
<organism evidence="2">
    <name type="scientific">Albugo laibachii Nc14</name>
    <dbReference type="NCBI Taxonomy" id="890382"/>
    <lineage>
        <taxon>Eukaryota</taxon>
        <taxon>Sar</taxon>
        <taxon>Stramenopiles</taxon>
        <taxon>Oomycota</taxon>
        <taxon>Peronosporomycetes</taxon>
        <taxon>Albuginales</taxon>
        <taxon>Albuginaceae</taxon>
        <taxon>Albugo</taxon>
    </lineage>
</organism>
<protein>
    <submittedName>
        <fullName evidence="2">AlNc14C206G8827 protein</fullName>
    </submittedName>
</protein>
<sequence>MQKLSKFTALLSLHPLKTYEKDERKLHLRSCIDGFECFQLLFVPNALCGFELDMESLVREQIPLQRHSHSGTQMKHIQDILSQTASTLNLKADLHSTHSVVAHNRKPLLPDHREVHTEARLSDPRKITVPKNIDSLTLSFAPAAQANSRKSDPLPDTSLRLNLNPNPVSPMNKRTKIQHDHCSEFSYWLTLAPSPSASVAPFVQNEGTSASKSSARIVGDTVRAVSSNELQLRPAATVRMNPQTEDNSIVSKIDITHEYFEDIPKTNVRVVH</sequence>
<gene>
    <name evidence="2" type="primary">AlNc14C206G8827</name>
    <name evidence="2" type="ORF">ALNC14_099230</name>
</gene>
<reference evidence="2" key="1">
    <citation type="journal article" date="2011" name="PLoS Biol.">
        <title>Gene gain and loss during evolution of obligate parasitism in the white rust pathogen of Arabidopsis thaliana.</title>
        <authorList>
            <person name="Kemen E."/>
            <person name="Gardiner A."/>
            <person name="Schultz-Larsen T."/>
            <person name="Kemen A.C."/>
            <person name="Balmuth A.L."/>
            <person name="Robert-Seilaniantz A."/>
            <person name="Bailey K."/>
            <person name="Holub E."/>
            <person name="Studholme D.J."/>
            <person name="Maclean D."/>
            <person name="Jones J.D."/>
        </authorList>
    </citation>
    <scope>NUCLEOTIDE SEQUENCE</scope>
</reference>
<dbReference type="AlphaFoldDB" id="F0WR19"/>
<dbReference type="EMBL" id="FR824251">
    <property type="protein sequence ID" value="CCA23779.1"/>
    <property type="molecule type" value="Genomic_DNA"/>
</dbReference>
<accession>F0WR19</accession>